<proteinExistence type="predicted"/>
<dbReference type="EMBL" id="CM047941">
    <property type="protein sequence ID" value="KAI9902318.1"/>
    <property type="molecule type" value="Genomic_DNA"/>
</dbReference>
<gene>
    <name evidence="1" type="ORF">N3K66_001670</name>
</gene>
<sequence length="266" mass="27552">MSSMQQFSEKVIAITGAASGIGLATAMLLASRGATLSIADVQAEPLRSAERAITAQSPGCALLATILDVRDAGAVEAWIEATVSRFGRLDGAANVAGVVPRSIGGDDSSLIEKYDMDEYDAVMGVNARGLMLCLKYQLAAVGKGASIVNAASIAGLIGRAKNASYAASKHAVVGLTRSAAKEVGPRGVRVNCICPGRIDTPMFRLAAKVAKDAGNEAQFEAETNQDIALMRMGRPDEVATLFAFLLSDEASYISGTSMSVDGGWNC</sequence>
<reference evidence="1" key="1">
    <citation type="submission" date="2022-10" db="EMBL/GenBank/DDBJ databases">
        <title>Complete Genome of Trichothecium roseum strain YXFP-22015, a Plant Pathogen Isolated from Citrus.</title>
        <authorList>
            <person name="Wang Y."/>
            <person name="Zhu L."/>
        </authorList>
    </citation>
    <scope>NUCLEOTIDE SEQUENCE</scope>
    <source>
        <strain evidence="1">YXFP-22015</strain>
    </source>
</reference>
<dbReference type="Proteomes" id="UP001163324">
    <property type="component" value="Chromosome 2"/>
</dbReference>
<evidence type="ECO:0000313" key="2">
    <source>
        <dbReference type="Proteomes" id="UP001163324"/>
    </source>
</evidence>
<accession>A0ACC0VA38</accession>
<keyword evidence="2" id="KW-1185">Reference proteome</keyword>
<protein>
    <submittedName>
        <fullName evidence="1">Uncharacterized protein</fullName>
    </submittedName>
</protein>
<organism evidence="1 2">
    <name type="scientific">Trichothecium roseum</name>
    <dbReference type="NCBI Taxonomy" id="47278"/>
    <lineage>
        <taxon>Eukaryota</taxon>
        <taxon>Fungi</taxon>
        <taxon>Dikarya</taxon>
        <taxon>Ascomycota</taxon>
        <taxon>Pezizomycotina</taxon>
        <taxon>Sordariomycetes</taxon>
        <taxon>Hypocreomycetidae</taxon>
        <taxon>Hypocreales</taxon>
        <taxon>Hypocreales incertae sedis</taxon>
        <taxon>Trichothecium</taxon>
    </lineage>
</organism>
<evidence type="ECO:0000313" key="1">
    <source>
        <dbReference type="EMBL" id="KAI9902318.1"/>
    </source>
</evidence>
<comment type="caution">
    <text evidence="1">The sequence shown here is derived from an EMBL/GenBank/DDBJ whole genome shotgun (WGS) entry which is preliminary data.</text>
</comment>
<name>A0ACC0VA38_9HYPO</name>